<proteinExistence type="predicted"/>
<organism evidence="1 2">
    <name type="scientific">Halteria grandinella</name>
    <dbReference type="NCBI Taxonomy" id="5974"/>
    <lineage>
        <taxon>Eukaryota</taxon>
        <taxon>Sar</taxon>
        <taxon>Alveolata</taxon>
        <taxon>Ciliophora</taxon>
        <taxon>Intramacronucleata</taxon>
        <taxon>Spirotrichea</taxon>
        <taxon>Stichotrichia</taxon>
        <taxon>Sporadotrichida</taxon>
        <taxon>Halteriidae</taxon>
        <taxon>Halteria</taxon>
    </lineage>
</organism>
<sequence length="432" mass="50868">MQQYATFKSDLQDTLLNYLTITDHCIFAINLDPVFQNDANHTNINQFNYDESPFKRIEYLQLCTQDPVYLSVDCLRQVENLDLMTYSSPIFRVQFENLSVEYPNTKFFAYFHKCNTDIIESAKRKYSQLFSKQGCKIMINQLSRKREVSWVLNQFPNNSEVQMAVFLQDQEIEDSIFNHRTHQTFYSITSTLTYNFKVQQEKYLSTQHLIIDENVLHDQYLSLESLSRFKISDEFKLQFGKTLKLYDSPLQCESPKNITLLCTKRQVLWVTIMAKILQRFCNCTATEKLILTNTSGSQQYFYAPAHSLYITARKFTNVIHLEIPLSCGKSDLEYVIKMLKVMKNLVQLVFNSSDNKHRESIGVEMLSRFAIEQMMKLRVMVINVSNVIDLRLVKCRERVIPISIVIMGYNQMIQYVIDTRQGYRRFVKRQSN</sequence>
<evidence type="ECO:0000313" key="2">
    <source>
        <dbReference type="Proteomes" id="UP000785679"/>
    </source>
</evidence>
<keyword evidence="2" id="KW-1185">Reference proteome</keyword>
<protein>
    <submittedName>
        <fullName evidence="1">Uncharacterized protein</fullName>
    </submittedName>
</protein>
<dbReference type="AlphaFoldDB" id="A0A8J8T409"/>
<comment type="caution">
    <text evidence="1">The sequence shown here is derived from an EMBL/GenBank/DDBJ whole genome shotgun (WGS) entry which is preliminary data.</text>
</comment>
<accession>A0A8J8T409</accession>
<name>A0A8J8T409_HALGN</name>
<gene>
    <name evidence="1" type="ORF">FGO68_gene6004</name>
</gene>
<evidence type="ECO:0000313" key="1">
    <source>
        <dbReference type="EMBL" id="TNV80628.1"/>
    </source>
</evidence>
<reference evidence="1" key="1">
    <citation type="submission" date="2019-06" db="EMBL/GenBank/DDBJ databases">
        <authorList>
            <person name="Zheng W."/>
        </authorList>
    </citation>
    <scope>NUCLEOTIDE SEQUENCE</scope>
    <source>
        <strain evidence="1">QDHG01</strain>
    </source>
</reference>
<dbReference type="EMBL" id="RRYP01007262">
    <property type="protein sequence ID" value="TNV80628.1"/>
    <property type="molecule type" value="Genomic_DNA"/>
</dbReference>
<dbReference type="Proteomes" id="UP000785679">
    <property type="component" value="Unassembled WGS sequence"/>
</dbReference>